<gene>
    <name evidence="6" type="ORF">CWS72_02225</name>
</gene>
<dbReference type="RefSeq" id="WP_101248943.1">
    <property type="nucleotide sequence ID" value="NZ_PIUM01000002.1"/>
</dbReference>
<sequence>MAMNPVIRADVADILAADLPWESFAGTTVLVSGASGLLASYMVEVLLAMREHKGFGPTRLLGLVRDPQKAWNRFPHLRERNDFTLITGDVIAPPPIEGPVNVIIHAASIANSRQMMTDPAGTLTANMLGTYRMLELGREQGSRHVLFFSSGEVCGSPEAHQIPMREDVYGPVDPADARACYAEGKRVGETMCAAWAQQYGLETRIVRPFHTYGPGMNLAGGWVHSDFINDIMARRNLVITSDGLATRSFCYIADATLAYFTVMLRGQRALPYNVGTGVETSIRGLADLLVEEFGELGLSVVIEAPASPSPPKRSAPDISRLASLGWHPRTTIAQGFRRTIESFGGVKKN</sequence>
<dbReference type="AlphaFoldDB" id="A0A2N3Q042"/>
<evidence type="ECO:0000256" key="4">
    <source>
        <dbReference type="ARBA" id="ARBA00023239"/>
    </source>
</evidence>
<proteinExistence type="predicted"/>
<dbReference type="Proteomes" id="UP000233293">
    <property type="component" value="Unassembled WGS sequence"/>
</dbReference>
<protein>
    <submittedName>
        <fullName evidence="6">UDP-glucuronate decarboxylase</fullName>
    </submittedName>
</protein>
<dbReference type="PANTHER" id="PTHR43078:SF7">
    <property type="entry name" value="UDP-GLUCURONATE DECARBOXYLASE"/>
    <property type="match status" value="1"/>
</dbReference>
<dbReference type="InterPro" id="IPR001509">
    <property type="entry name" value="Epimerase_deHydtase"/>
</dbReference>
<keyword evidence="4" id="KW-0456">Lyase</keyword>
<organism evidence="6 7">
    <name type="scientific">Telmatospirillum siberiense</name>
    <dbReference type="NCBI Taxonomy" id="382514"/>
    <lineage>
        <taxon>Bacteria</taxon>
        <taxon>Pseudomonadati</taxon>
        <taxon>Pseudomonadota</taxon>
        <taxon>Alphaproteobacteria</taxon>
        <taxon>Rhodospirillales</taxon>
        <taxon>Rhodospirillaceae</taxon>
        <taxon>Telmatospirillum</taxon>
    </lineage>
</organism>
<evidence type="ECO:0000259" key="5">
    <source>
        <dbReference type="Pfam" id="PF01370"/>
    </source>
</evidence>
<accession>A0A2N3Q042</accession>
<dbReference type="EMBL" id="PIUM01000002">
    <property type="protein sequence ID" value="PKU25981.1"/>
    <property type="molecule type" value="Genomic_DNA"/>
</dbReference>
<evidence type="ECO:0000256" key="3">
    <source>
        <dbReference type="ARBA" id="ARBA00023027"/>
    </source>
</evidence>
<comment type="caution">
    <text evidence="6">The sequence shown here is derived from an EMBL/GenBank/DDBJ whole genome shotgun (WGS) entry which is preliminary data.</text>
</comment>
<feature type="domain" description="NAD-dependent epimerase/dehydratase" evidence="5">
    <location>
        <begin position="29"/>
        <end position="275"/>
    </location>
</feature>
<comment type="cofactor">
    <cofactor evidence="1">
        <name>NAD(+)</name>
        <dbReference type="ChEBI" id="CHEBI:57540"/>
    </cofactor>
</comment>
<evidence type="ECO:0000313" key="6">
    <source>
        <dbReference type="EMBL" id="PKU25981.1"/>
    </source>
</evidence>
<evidence type="ECO:0000256" key="1">
    <source>
        <dbReference type="ARBA" id="ARBA00001911"/>
    </source>
</evidence>
<evidence type="ECO:0000256" key="2">
    <source>
        <dbReference type="ARBA" id="ARBA00022793"/>
    </source>
</evidence>
<dbReference type="InterPro" id="IPR044516">
    <property type="entry name" value="UXS-like"/>
</dbReference>
<evidence type="ECO:0000313" key="7">
    <source>
        <dbReference type="Proteomes" id="UP000233293"/>
    </source>
</evidence>
<dbReference type="OrthoDB" id="9801785at2"/>
<dbReference type="Gene3D" id="3.40.50.720">
    <property type="entry name" value="NAD(P)-binding Rossmann-like Domain"/>
    <property type="match status" value="1"/>
</dbReference>
<name>A0A2N3Q042_9PROT</name>
<dbReference type="InterPro" id="IPR036291">
    <property type="entry name" value="NAD(P)-bd_dom_sf"/>
</dbReference>
<dbReference type="GO" id="GO:0048040">
    <property type="term" value="F:UDP-glucuronate decarboxylase activity"/>
    <property type="evidence" value="ECO:0007669"/>
    <property type="project" value="TreeGrafter"/>
</dbReference>
<dbReference type="GO" id="GO:0070403">
    <property type="term" value="F:NAD+ binding"/>
    <property type="evidence" value="ECO:0007669"/>
    <property type="project" value="InterPro"/>
</dbReference>
<dbReference type="GO" id="GO:0005737">
    <property type="term" value="C:cytoplasm"/>
    <property type="evidence" value="ECO:0007669"/>
    <property type="project" value="TreeGrafter"/>
</dbReference>
<keyword evidence="2" id="KW-0210">Decarboxylase</keyword>
<dbReference type="Pfam" id="PF01370">
    <property type="entry name" value="Epimerase"/>
    <property type="match status" value="1"/>
</dbReference>
<dbReference type="GO" id="GO:0042732">
    <property type="term" value="P:D-xylose metabolic process"/>
    <property type="evidence" value="ECO:0007669"/>
    <property type="project" value="InterPro"/>
</dbReference>
<dbReference type="SUPFAM" id="SSF51735">
    <property type="entry name" value="NAD(P)-binding Rossmann-fold domains"/>
    <property type="match status" value="1"/>
</dbReference>
<reference evidence="7" key="1">
    <citation type="submission" date="2017-12" db="EMBL/GenBank/DDBJ databases">
        <title>Draft genome sequence of Telmatospirillum siberiense 26-4b1T, an acidotolerant peatland alphaproteobacterium potentially involved in sulfur cycling.</title>
        <authorList>
            <person name="Hausmann B."/>
            <person name="Pjevac P."/>
            <person name="Schreck K."/>
            <person name="Herbold C.W."/>
            <person name="Daims H."/>
            <person name="Wagner M."/>
            <person name="Pester M."/>
            <person name="Loy A."/>
        </authorList>
    </citation>
    <scope>NUCLEOTIDE SEQUENCE [LARGE SCALE GENOMIC DNA]</scope>
    <source>
        <strain evidence="7">26-4b1</strain>
    </source>
</reference>
<dbReference type="PANTHER" id="PTHR43078">
    <property type="entry name" value="UDP-GLUCURONIC ACID DECARBOXYLASE-RELATED"/>
    <property type="match status" value="1"/>
</dbReference>
<keyword evidence="3" id="KW-0520">NAD</keyword>
<keyword evidence="7" id="KW-1185">Reference proteome</keyword>